<evidence type="ECO:0000256" key="1">
    <source>
        <dbReference type="SAM" id="Phobius"/>
    </source>
</evidence>
<gene>
    <name evidence="2" type="ORF">IAC77_03525</name>
</gene>
<reference evidence="2" key="1">
    <citation type="submission" date="2020-10" db="EMBL/GenBank/DDBJ databases">
        <authorList>
            <person name="Gilroy R."/>
        </authorList>
    </citation>
    <scope>NUCLEOTIDE SEQUENCE</scope>
    <source>
        <strain evidence="2">B1-16210</strain>
    </source>
</reference>
<dbReference type="Proteomes" id="UP000721442">
    <property type="component" value="Unassembled WGS sequence"/>
</dbReference>
<keyword evidence="1" id="KW-1133">Transmembrane helix</keyword>
<feature type="transmembrane region" description="Helical" evidence="1">
    <location>
        <begin position="97"/>
        <end position="118"/>
    </location>
</feature>
<reference evidence="2" key="2">
    <citation type="journal article" date="2021" name="PeerJ">
        <title>Extensive microbial diversity within the chicken gut microbiome revealed by metagenomics and culture.</title>
        <authorList>
            <person name="Gilroy R."/>
            <person name="Ravi A."/>
            <person name="Getino M."/>
            <person name="Pursley I."/>
            <person name="Horton D.L."/>
            <person name="Alikhan N.F."/>
            <person name="Baker D."/>
            <person name="Gharbi K."/>
            <person name="Hall N."/>
            <person name="Watson M."/>
            <person name="Adriaenssens E.M."/>
            <person name="Foster-Nyarko E."/>
            <person name="Jarju S."/>
            <person name="Secka A."/>
            <person name="Antonio M."/>
            <person name="Oren A."/>
            <person name="Chaudhuri R.R."/>
            <person name="La Ragione R."/>
            <person name="Hildebrand F."/>
            <person name="Pallen M.J."/>
        </authorList>
    </citation>
    <scope>NUCLEOTIDE SEQUENCE</scope>
    <source>
        <strain evidence="2">B1-16210</strain>
    </source>
</reference>
<dbReference type="InterPro" id="IPR008523">
    <property type="entry name" value="DUF805"/>
</dbReference>
<comment type="caution">
    <text evidence="2">The sequence shown here is derived from an EMBL/GenBank/DDBJ whole genome shotgun (WGS) entry which is preliminary data.</text>
</comment>
<evidence type="ECO:0000313" key="3">
    <source>
        <dbReference type="Proteomes" id="UP000721442"/>
    </source>
</evidence>
<dbReference type="PANTHER" id="PTHR34980:SF2">
    <property type="entry name" value="INNER MEMBRANE PROTEIN YHAH-RELATED"/>
    <property type="match status" value="1"/>
</dbReference>
<keyword evidence="1" id="KW-0812">Transmembrane</keyword>
<protein>
    <submittedName>
        <fullName evidence="2">DUF805 domain-containing protein</fullName>
    </submittedName>
</protein>
<name>A0A940DEM7_9PROT</name>
<feature type="transmembrane region" description="Helical" evidence="1">
    <location>
        <begin position="32"/>
        <end position="57"/>
    </location>
</feature>
<dbReference type="GO" id="GO:0005886">
    <property type="term" value="C:plasma membrane"/>
    <property type="evidence" value="ECO:0007669"/>
    <property type="project" value="TreeGrafter"/>
</dbReference>
<accession>A0A940DEM7</accession>
<feature type="transmembrane region" description="Helical" evidence="1">
    <location>
        <begin position="63"/>
        <end position="85"/>
    </location>
</feature>
<dbReference type="PANTHER" id="PTHR34980">
    <property type="entry name" value="INNER MEMBRANE PROTEIN-RELATED-RELATED"/>
    <property type="match status" value="1"/>
</dbReference>
<dbReference type="Pfam" id="PF05656">
    <property type="entry name" value="DUF805"/>
    <property type="match status" value="1"/>
</dbReference>
<keyword evidence="1" id="KW-0472">Membrane</keyword>
<dbReference type="AlphaFoldDB" id="A0A940DEM7"/>
<evidence type="ECO:0000313" key="2">
    <source>
        <dbReference type="EMBL" id="MBO8407500.1"/>
    </source>
</evidence>
<sequence>MATKNETNSLKFALVEFWKNIVGYGRSSRAEFWWAMLFYYYLPMIVLTIIGEIVFAISHNDAVMGIFALLQALICLATIVPIFCVSVRRLHDAGHSAWNLLWLLLPVFGWIVLLVFWVEPSEPGKNKYGEALVK</sequence>
<dbReference type="EMBL" id="JADINE010000042">
    <property type="protein sequence ID" value="MBO8407500.1"/>
    <property type="molecule type" value="Genomic_DNA"/>
</dbReference>
<proteinExistence type="predicted"/>
<organism evidence="2 3">
    <name type="scientific">Candidatus Enterousia excrementavium</name>
    <dbReference type="NCBI Taxonomy" id="2840789"/>
    <lineage>
        <taxon>Bacteria</taxon>
        <taxon>Pseudomonadati</taxon>
        <taxon>Pseudomonadota</taxon>
        <taxon>Alphaproteobacteria</taxon>
        <taxon>Candidatus Enterousia</taxon>
    </lineage>
</organism>